<dbReference type="Pfam" id="PF12833">
    <property type="entry name" value="HTH_18"/>
    <property type="match status" value="1"/>
</dbReference>
<comment type="caution">
    <text evidence="7">The sequence shown here is derived from an EMBL/GenBank/DDBJ whole genome shotgun (WGS) entry which is preliminary data.</text>
</comment>
<dbReference type="InterPro" id="IPR009057">
    <property type="entry name" value="Homeodomain-like_sf"/>
</dbReference>
<evidence type="ECO:0000313" key="7">
    <source>
        <dbReference type="EMBL" id="KPM59576.1"/>
    </source>
</evidence>
<dbReference type="PROSITE" id="PS01124">
    <property type="entry name" value="HTH_ARAC_FAMILY_2"/>
    <property type="match status" value="1"/>
</dbReference>
<keyword evidence="2" id="KW-0805">Transcription regulation</keyword>
<evidence type="ECO:0000256" key="4">
    <source>
        <dbReference type="ARBA" id="ARBA00023163"/>
    </source>
</evidence>
<dbReference type="Gene3D" id="1.10.10.60">
    <property type="entry name" value="Homeodomain-like"/>
    <property type="match status" value="2"/>
</dbReference>
<reference evidence="7 8" key="1">
    <citation type="submission" date="2015-10" db="EMBL/GenBank/DDBJ databases">
        <title>Pseudomonas putida clinical strains.</title>
        <authorList>
            <person name="Molina L."/>
            <person name="Udaondo Z."/>
        </authorList>
    </citation>
    <scope>NUCLEOTIDE SEQUENCE [LARGE SCALE GENOMIC DNA]</scope>
    <source>
        <strain evidence="7 8">HB13667</strain>
    </source>
</reference>
<proteinExistence type="predicted"/>
<dbReference type="PROSITE" id="PS00041">
    <property type="entry name" value="HTH_ARAC_FAMILY_1"/>
    <property type="match status" value="1"/>
</dbReference>
<sequence length="150" mass="16910">MNSDHCTVLATVALKTTGLLKPWQVTTAKRLMLENLDTGITVTELAQACSLSRSHFTRMFRDTMHVPPQQWMREQRLRKSKELLGGSGMMLAEIALECGFCDQSHFCRTFVKAEGMSPQAWQRQASIQTEPLLNQGAHLYSFDTTAAIYL</sequence>
<accession>A0A0P7D295</accession>
<dbReference type="SUPFAM" id="SSF46689">
    <property type="entry name" value="Homeodomain-like"/>
    <property type="match status" value="2"/>
</dbReference>
<dbReference type="InterPro" id="IPR018060">
    <property type="entry name" value="HTH_AraC"/>
</dbReference>
<dbReference type="AlphaFoldDB" id="A0A0P7D295"/>
<dbReference type="GeneID" id="92660807"/>
<dbReference type="GO" id="GO:0005737">
    <property type="term" value="C:cytoplasm"/>
    <property type="evidence" value="ECO:0007669"/>
    <property type="project" value="UniProtKB-SubCell"/>
</dbReference>
<comment type="subcellular location">
    <subcellularLocation>
        <location evidence="1">Cytoplasm</location>
    </subcellularLocation>
</comment>
<dbReference type="GO" id="GO:0003700">
    <property type="term" value="F:DNA-binding transcription factor activity"/>
    <property type="evidence" value="ECO:0007669"/>
    <property type="project" value="InterPro"/>
</dbReference>
<dbReference type="InterPro" id="IPR018062">
    <property type="entry name" value="HTH_AraC-typ_CS"/>
</dbReference>
<dbReference type="PANTHER" id="PTHR46796">
    <property type="entry name" value="HTH-TYPE TRANSCRIPTIONAL ACTIVATOR RHAS-RELATED"/>
    <property type="match status" value="1"/>
</dbReference>
<protein>
    <submittedName>
        <fullName evidence="7">AraC family transcriptional regulator</fullName>
    </submittedName>
</protein>
<dbReference type="EMBL" id="LKKS01000131">
    <property type="protein sequence ID" value="KPM59576.1"/>
    <property type="molecule type" value="Genomic_DNA"/>
</dbReference>
<gene>
    <name evidence="7" type="ORF">HB13667_24615</name>
</gene>
<keyword evidence="3" id="KW-0238">DNA-binding</keyword>
<dbReference type="InterPro" id="IPR050204">
    <property type="entry name" value="AraC_XylS_family_regulators"/>
</dbReference>
<evidence type="ECO:0000313" key="8">
    <source>
        <dbReference type="Proteomes" id="UP000050437"/>
    </source>
</evidence>
<dbReference type="GO" id="GO:0009893">
    <property type="term" value="P:positive regulation of metabolic process"/>
    <property type="evidence" value="ECO:0007669"/>
    <property type="project" value="UniProtKB-ARBA"/>
</dbReference>
<dbReference type="SMART" id="SM00342">
    <property type="entry name" value="HTH_ARAC"/>
    <property type="match status" value="1"/>
</dbReference>
<dbReference type="PRINTS" id="PR00032">
    <property type="entry name" value="HTHARAC"/>
</dbReference>
<dbReference type="Proteomes" id="UP000050437">
    <property type="component" value="Unassembled WGS sequence"/>
</dbReference>
<comment type="function">
    <text evidence="5">Regulatory protein of the TOL plasmid xyl operons. XylS activates the xylXYZLTEGFJQKIH operon required for the degradation of toluene, m-xylene and p-xylene.</text>
</comment>
<evidence type="ECO:0000256" key="5">
    <source>
        <dbReference type="ARBA" id="ARBA00037345"/>
    </source>
</evidence>
<evidence type="ECO:0000256" key="1">
    <source>
        <dbReference type="ARBA" id="ARBA00004496"/>
    </source>
</evidence>
<keyword evidence="4" id="KW-0804">Transcription</keyword>
<feature type="domain" description="HTH araC/xylS-type" evidence="6">
    <location>
        <begin position="26"/>
        <end position="124"/>
    </location>
</feature>
<dbReference type="GO" id="GO:0043565">
    <property type="term" value="F:sequence-specific DNA binding"/>
    <property type="evidence" value="ECO:0007669"/>
    <property type="project" value="InterPro"/>
</dbReference>
<evidence type="ECO:0000256" key="2">
    <source>
        <dbReference type="ARBA" id="ARBA00023015"/>
    </source>
</evidence>
<evidence type="ECO:0000259" key="6">
    <source>
        <dbReference type="PROSITE" id="PS01124"/>
    </source>
</evidence>
<dbReference type="InterPro" id="IPR020449">
    <property type="entry name" value="Tscrpt_reg_AraC-type_HTH"/>
</dbReference>
<name>A0A0P7D295_PSEPU</name>
<dbReference type="RefSeq" id="WP_054573578.1">
    <property type="nucleotide sequence ID" value="NZ_LKKS01000131.1"/>
</dbReference>
<dbReference type="PANTHER" id="PTHR46796:SF14">
    <property type="entry name" value="TRANSCRIPTIONAL REGULATORY PROTEIN"/>
    <property type="match status" value="1"/>
</dbReference>
<evidence type="ECO:0000256" key="3">
    <source>
        <dbReference type="ARBA" id="ARBA00023125"/>
    </source>
</evidence>
<organism evidence="7 8">
    <name type="scientific">Pseudomonas putida</name>
    <name type="common">Arthrobacter siderocapsulatus</name>
    <dbReference type="NCBI Taxonomy" id="303"/>
    <lineage>
        <taxon>Bacteria</taxon>
        <taxon>Pseudomonadati</taxon>
        <taxon>Pseudomonadota</taxon>
        <taxon>Gammaproteobacteria</taxon>
        <taxon>Pseudomonadales</taxon>
        <taxon>Pseudomonadaceae</taxon>
        <taxon>Pseudomonas</taxon>
    </lineage>
</organism>